<dbReference type="Pfam" id="PF00001">
    <property type="entry name" value="7tm_1"/>
    <property type="match status" value="1"/>
</dbReference>
<name>A0A210QKM7_MIZYE</name>
<feature type="transmembrane region" description="Helical" evidence="9">
    <location>
        <begin position="27"/>
        <end position="50"/>
    </location>
</feature>
<feature type="domain" description="G-protein coupled receptors family 1 profile" evidence="10">
    <location>
        <begin position="41"/>
        <end position="345"/>
    </location>
</feature>
<evidence type="ECO:0000256" key="2">
    <source>
        <dbReference type="ARBA" id="ARBA00022475"/>
    </source>
</evidence>
<feature type="transmembrane region" description="Helical" evidence="9">
    <location>
        <begin position="101"/>
        <end position="119"/>
    </location>
</feature>
<evidence type="ECO:0000256" key="3">
    <source>
        <dbReference type="ARBA" id="ARBA00022692"/>
    </source>
</evidence>
<sequence>MDTNVSMNVPPLSVIELQDYIENDIPVTVYLAILSIIGTIGNAHAIFVYFLRYKSSNHRTFIVWLAVVDFIACCFSIPFELFDIRFSCTFTIDGLCRFFRYLNHFVSIYSGSLLGVISVERFRKACRPFGRQLEGNGAMIACVVTVAVSAVISTPALVMYGVQIEIVDDRYGINGTDCKVLDTFKDSIVYKGFNLLLLLICTIVFIVCVIIYIFIGRVLCRQYKFRSSFQIKKSIPTVSSEVNHAMHEDESSLGKTAMTRTRIFNQTLKVKQKNPKRFDRSKQITFMFLVATGVSYLGYLPYLALTIIKAVTKNFSVVINSVLGPFDDILLRGYFISNVTNPLVYCFLDDKFRGECKMLYKALWARIGKCCKRS</sequence>
<evidence type="ECO:0000313" key="11">
    <source>
        <dbReference type="EMBL" id="OWF49298.1"/>
    </source>
</evidence>
<keyword evidence="5" id="KW-0297">G-protein coupled receptor</keyword>
<dbReference type="PRINTS" id="PR00237">
    <property type="entry name" value="GPCRRHODOPSN"/>
</dbReference>
<keyword evidence="12" id="KW-1185">Reference proteome</keyword>
<feature type="transmembrane region" description="Helical" evidence="9">
    <location>
        <begin position="140"/>
        <end position="162"/>
    </location>
</feature>
<feature type="transmembrane region" description="Helical" evidence="9">
    <location>
        <begin position="286"/>
        <end position="309"/>
    </location>
</feature>
<keyword evidence="7 11" id="KW-0675">Receptor</keyword>
<keyword evidence="3 9" id="KW-0812">Transmembrane</keyword>
<proteinExistence type="predicted"/>
<dbReference type="PROSITE" id="PS50262">
    <property type="entry name" value="G_PROTEIN_RECEP_F1_2"/>
    <property type="match status" value="1"/>
</dbReference>
<dbReference type="GO" id="GO:0005886">
    <property type="term" value="C:plasma membrane"/>
    <property type="evidence" value="ECO:0007669"/>
    <property type="project" value="UniProtKB-SubCell"/>
</dbReference>
<dbReference type="PANTHER" id="PTHR24230:SF0">
    <property type="entry name" value="G-PROTEIN COUPLED RECEPTORS FAMILY 1 PROFILE DOMAIN-CONTAINING PROTEIN"/>
    <property type="match status" value="1"/>
</dbReference>
<feature type="transmembrane region" description="Helical" evidence="9">
    <location>
        <begin position="329"/>
        <end position="348"/>
    </location>
</feature>
<dbReference type="InterPro" id="IPR000276">
    <property type="entry name" value="GPCR_Rhodpsn"/>
</dbReference>
<evidence type="ECO:0000313" key="12">
    <source>
        <dbReference type="Proteomes" id="UP000242188"/>
    </source>
</evidence>
<dbReference type="EMBL" id="NEDP02003184">
    <property type="protein sequence ID" value="OWF49298.1"/>
    <property type="molecule type" value="Genomic_DNA"/>
</dbReference>
<evidence type="ECO:0000259" key="10">
    <source>
        <dbReference type="PROSITE" id="PS50262"/>
    </source>
</evidence>
<feature type="transmembrane region" description="Helical" evidence="9">
    <location>
        <begin position="62"/>
        <end position="81"/>
    </location>
</feature>
<evidence type="ECO:0000256" key="8">
    <source>
        <dbReference type="ARBA" id="ARBA00023224"/>
    </source>
</evidence>
<evidence type="ECO:0000256" key="1">
    <source>
        <dbReference type="ARBA" id="ARBA00004651"/>
    </source>
</evidence>
<dbReference type="InterPro" id="IPR017452">
    <property type="entry name" value="GPCR_Rhodpsn_7TM"/>
</dbReference>
<dbReference type="GO" id="GO:0007218">
    <property type="term" value="P:neuropeptide signaling pathway"/>
    <property type="evidence" value="ECO:0007669"/>
    <property type="project" value="TreeGrafter"/>
</dbReference>
<dbReference type="Gene3D" id="1.20.1070.10">
    <property type="entry name" value="Rhodopsin 7-helix transmembrane proteins"/>
    <property type="match status" value="1"/>
</dbReference>
<dbReference type="GO" id="GO:0008528">
    <property type="term" value="F:G protein-coupled peptide receptor activity"/>
    <property type="evidence" value="ECO:0007669"/>
    <property type="project" value="TreeGrafter"/>
</dbReference>
<dbReference type="PANTHER" id="PTHR24230">
    <property type="entry name" value="G-PROTEIN COUPLED RECEPTOR"/>
    <property type="match status" value="1"/>
</dbReference>
<reference evidence="11 12" key="1">
    <citation type="journal article" date="2017" name="Nat. Ecol. Evol.">
        <title>Scallop genome provides insights into evolution of bilaterian karyotype and development.</title>
        <authorList>
            <person name="Wang S."/>
            <person name="Zhang J."/>
            <person name="Jiao W."/>
            <person name="Li J."/>
            <person name="Xun X."/>
            <person name="Sun Y."/>
            <person name="Guo X."/>
            <person name="Huan P."/>
            <person name="Dong B."/>
            <person name="Zhang L."/>
            <person name="Hu X."/>
            <person name="Sun X."/>
            <person name="Wang J."/>
            <person name="Zhao C."/>
            <person name="Wang Y."/>
            <person name="Wang D."/>
            <person name="Huang X."/>
            <person name="Wang R."/>
            <person name="Lv J."/>
            <person name="Li Y."/>
            <person name="Zhang Z."/>
            <person name="Liu B."/>
            <person name="Lu W."/>
            <person name="Hui Y."/>
            <person name="Liang J."/>
            <person name="Zhou Z."/>
            <person name="Hou R."/>
            <person name="Li X."/>
            <person name="Liu Y."/>
            <person name="Li H."/>
            <person name="Ning X."/>
            <person name="Lin Y."/>
            <person name="Zhao L."/>
            <person name="Xing Q."/>
            <person name="Dou J."/>
            <person name="Li Y."/>
            <person name="Mao J."/>
            <person name="Guo H."/>
            <person name="Dou H."/>
            <person name="Li T."/>
            <person name="Mu C."/>
            <person name="Jiang W."/>
            <person name="Fu Q."/>
            <person name="Fu X."/>
            <person name="Miao Y."/>
            <person name="Liu J."/>
            <person name="Yu Q."/>
            <person name="Li R."/>
            <person name="Liao H."/>
            <person name="Li X."/>
            <person name="Kong Y."/>
            <person name="Jiang Z."/>
            <person name="Chourrout D."/>
            <person name="Li R."/>
            <person name="Bao Z."/>
        </authorList>
    </citation>
    <scope>NUCLEOTIDE SEQUENCE [LARGE SCALE GENOMIC DNA]</scope>
    <source>
        <strain evidence="11 12">PY_sf001</strain>
    </source>
</reference>
<evidence type="ECO:0000256" key="9">
    <source>
        <dbReference type="SAM" id="Phobius"/>
    </source>
</evidence>
<dbReference type="SUPFAM" id="SSF81321">
    <property type="entry name" value="Family A G protein-coupled receptor-like"/>
    <property type="match status" value="1"/>
</dbReference>
<gene>
    <name evidence="11" type="ORF">KP79_PYT23361</name>
</gene>
<evidence type="ECO:0000256" key="6">
    <source>
        <dbReference type="ARBA" id="ARBA00023136"/>
    </source>
</evidence>
<feature type="transmembrane region" description="Helical" evidence="9">
    <location>
        <begin position="195"/>
        <end position="220"/>
    </location>
</feature>
<dbReference type="CDD" id="cd00637">
    <property type="entry name" value="7tm_classA_rhodopsin-like"/>
    <property type="match status" value="1"/>
</dbReference>
<dbReference type="AlphaFoldDB" id="A0A210QKM7"/>
<dbReference type="Proteomes" id="UP000242188">
    <property type="component" value="Unassembled WGS sequence"/>
</dbReference>
<keyword evidence="8" id="KW-0807">Transducer</keyword>
<comment type="caution">
    <text evidence="11">The sequence shown here is derived from an EMBL/GenBank/DDBJ whole genome shotgun (WGS) entry which is preliminary data.</text>
</comment>
<protein>
    <submittedName>
        <fullName evidence="11">Cephalotocin receptor 2</fullName>
    </submittedName>
</protein>
<organism evidence="11 12">
    <name type="scientific">Mizuhopecten yessoensis</name>
    <name type="common">Japanese scallop</name>
    <name type="synonym">Patinopecten yessoensis</name>
    <dbReference type="NCBI Taxonomy" id="6573"/>
    <lineage>
        <taxon>Eukaryota</taxon>
        <taxon>Metazoa</taxon>
        <taxon>Spiralia</taxon>
        <taxon>Lophotrochozoa</taxon>
        <taxon>Mollusca</taxon>
        <taxon>Bivalvia</taxon>
        <taxon>Autobranchia</taxon>
        <taxon>Pteriomorphia</taxon>
        <taxon>Pectinida</taxon>
        <taxon>Pectinoidea</taxon>
        <taxon>Pectinidae</taxon>
        <taxon>Mizuhopecten</taxon>
    </lineage>
</organism>
<comment type="subcellular location">
    <subcellularLocation>
        <location evidence="1">Cell membrane</location>
        <topology evidence="1">Multi-pass membrane protein</topology>
    </subcellularLocation>
</comment>
<evidence type="ECO:0000256" key="5">
    <source>
        <dbReference type="ARBA" id="ARBA00023040"/>
    </source>
</evidence>
<evidence type="ECO:0000256" key="4">
    <source>
        <dbReference type="ARBA" id="ARBA00022989"/>
    </source>
</evidence>
<dbReference type="OrthoDB" id="6157309at2759"/>
<keyword evidence="2" id="KW-1003">Cell membrane</keyword>
<accession>A0A210QKM7</accession>
<keyword evidence="4 9" id="KW-1133">Transmembrane helix</keyword>
<keyword evidence="6 9" id="KW-0472">Membrane</keyword>
<evidence type="ECO:0000256" key="7">
    <source>
        <dbReference type="ARBA" id="ARBA00023170"/>
    </source>
</evidence>